<keyword evidence="6" id="KW-1185">Reference proteome</keyword>
<evidence type="ECO:0000259" key="4">
    <source>
        <dbReference type="Pfam" id="PF12333"/>
    </source>
</evidence>
<comment type="subcellular location">
    <subcellularLocation>
        <location evidence="1">Nucleus</location>
    </subcellularLocation>
</comment>
<evidence type="ECO:0000256" key="1">
    <source>
        <dbReference type="ARBA" id="ARBA00004123"/>
    </source>
</evidence>
<comment type="similarity">
    <text evidence="2">Belongs to the IPI1/TEX10 family.</text>
</comment>
<evidence type="ECO:0000256" key="2">
    <source>
        <dbReference type="ARBA" id="ARBA00006427"/>
    </source>
</evidence>
<comment type="caution">
    <text evidence="5">The sequence shown here is derived from an EMBL/GenBank/DDBJ whole genome shotgun (WGS) entry which is preliminary data.</text>
</comment>
<dbReference type="SUPFAM" id="SSF48371">
    <property type="entry name" value="ARM repeat"/>
    <property type="match status" value="1"/>
</dbReference>
<proteinExistence type="inferred from homology"/>
<evidence type="ECO:0000313" key="6">
    <source>
        <dbReference type="Proteomes" id="UP001465755"/>
    </source>
</evidence>
<reference evidence="5 6" key="1">
    <citation type="journal article" date="2024" name="Nat. Commun.">
        <title>Phylogenomics reveals the evolutionary origins of lichenization in chlorophyte algae.</title>
        <authorList>
            <person name="Puginier C."/>
            <person name="Libourel C."/>
            <person name="Otte J."/>
            <person name="Skaloud P."/>
            <person name="Haon M."/>
            <person name="Grisel S."/>
            <person name="Petersen M."/>
            <person name="Berrin J.G."/>
            <person name="Delaux P.M."/>
            <person name="Dal Grande F."/>
            <person name="Keller J."/>
        </authorList>
    </citation>
    <scope>NUCLEOTIDE SEQUENCE [LARGE SCALE GENOMIC DNA]</scope>
    <source>
        <strain evidence="5 6">SAG 2036</strain>
    </source>
</reference>
<sequence length="632" mass="68004">MLRSFSGLRQASHCKFRSQARADIVSEHNVSLKDLLNQTTHYSERVRRGALTGLADLFSKHKAEAARQVGPVIEKLAERITDEDGQVRTLLRTLLAEHVLPAVPGPALQPFLPLMMAFVCSALTQLNSETRADGAAVLDTLMDAAPGPIAEQFCDPILRHYATLLSPGQRSNSLSSRSIPALHKAAQGLQAFLEKARLAASSSMLLMLTPAMASFSGIRRLLSSWTTCWMPGQTARPAKRWADKLQERVAAHFPVDMAEAAESPARAHLAKLSLAVAQLLTRLLSAMQRSANFAPPWLPRLQAAYLHMLAGHKQGRQALNSGSDADTGLVDILQGVTVLLPSLDSDSRQQLLQAVTDAAGHSNPRSLTRAQCLQFQADLVAIPASWGLVGPDLLTSWLKAVPQLLYLLGPAAPSASLTALRMLHNAARPAGNESVHLSTFSVLSEPCQEMAANLIFFYPTLAQATLDLQPQLFLSFLATLLTGVGTHVPHGSWDDSSDRAVDGAQGLRGRHAVLIRAACRAFRVIGDAGEALQLLAGTVLKQHAMHYPELVAAVIAHLGKTSNETDKAILPCDRAAALLLLVQRQSLHSHLSTLDALTSNALLNIGNLDGEGTAAQQLCAEVQRTVDLVFKR</sequence>
<dbReference type="Pfam" id="PF12333">
    <property type="entry name" value="Ipi1_N"/>
    <property type="match status" value="1"/>
</dbReference>
<accession>A0AAW1P9Q6</accession>
<protein>
    <recommendedName>
        <fullName evidence="4">Pre-rRNA-processing protein Ipi1 N-terminal domain-containing protein</fullName>
    </recommendedName>
</protein>
<evidence type="ECO:0000256" key="3">
    <source>
        <dbReference type="ARBA" id="ARBA00023242"/>
    </source>
</evidence>
<dbReference type="Gene3D" id="1.25.10.10">
    <property type="entry name" value="Leucine-rich Repeat Variant"/>
    <property type="match status" value="1"/>
</dbReference>
<gene>
    <name evidence="5" type="ORF">WJX73_007557</name>
</gene>
<organism evidence="5 6">
    <name type="scientific">Symbiochloris irregularis</name>
    <dbReference type="NCBI Taxonomy" id="706552"/>
    <lineage>
        <taxon>Eukaryota</taxon>
        <taxon>Viridiplantae</taxon>
        <taxon>Chlorophyta</taxon>
        <taxon>core chlorophytes</taxon>
        <taxon>Trebouxiophyceae</taxon>
        <taxon>Trebouxiales</taxon>
        <taxon>Trebouxiaceae</taxon>
        <taxon>Symbiochloris</taxon>
    </lineage>
</organism>
<keyword evidence="3" id="KW-0539">Nucleus</keyword>
<dbReference type="Proteomes" id="UP001465755">
    <property type="component" value="Unassembled WGS sequence"/>
</dbReference>
<dbReference type="AlphaFoldDB" id="A0AAW1P9Q6"/>
<feature type="domain" description="Pre-rRNA-processing protein Ipi1 N-terminal" evidence="4">
    <location>
        <begin position="107"/>
        <end position="177"/>
    </location>
</feature>
<dbReference type="PANTHER" id="PTHR16056:SF2">
    <property type="entry name" value="TESTIS-EXPRESSED PROTEIN 10"/>
    <property type="match status" value="1"/>
</dbReference>
<dbReference type="EMBL" id="JALJOQ010000045">
    <property type="protein sequence ID" value="KAK9805100.1"/>
    <property type="molecule type" value="Genomic_DNA"/>
</dbReference>
<dbReference type="PANTHER" id="PTHR16056">
    <property type="entry name" value="REGULATOR OF MICROTUBULE DYNAMICS PROTEIN"/>
    <property type="match status" value="1"/>
</dbReference>
<dbReference type="InterPro" id="IPR016024">
    <property type="entry name" value="ARM-type_fold"/>
</dbReference>
<dbReference type="InterPro" id="IPR011989">
    <property type="entry name" value="ARM-like"/>
</dbReference>
<name>A0AAW1P9Q6_9CHLO</name>
<dbReference type="GO" id="GO:0005634">
    <property type="term" value="C:nucleus"/>
    <property type="evidence" value="ECO:0007669"/>
    <property type="project" value="UniProtKB-SubCell"/>
</dbReference>
<dbReference type="InterPro" id="IPR024679">
    <property type="entry name" value="Ipi1_N"/>
</dbReference>
<evidence type="ECO:0000313" key="5">
    <source>
        <dbReference type="EMBL" id="KAK9805100.1"/>
    </source>
</evidence>